<keyword evidence="2" id="KW-1133">Transmembrane helix</keyword>
<accession>L1L953</accession>
<gene>
    <name evidence="3" type="ORF">STRIP9103_03206</name>
</gene>
<feature type="region of interest" description="Disordered" evidence="1">
    <location>
        <begin position="443"/>
        <end position="471"/>
    </location>
</feature>
<evidence type="ECO:0000313" key="3">
    <source>
        <dbReference type="EMBL" id="EKX69457.1"/>
    </source>
</evidence>
<keyword evidence="2" id="KW-0472">Membrane</keyword>
<feature type="region of interest" description="Disordered" evidence="1">
    <location>
        <begin position="267"/>
        <end position="313"/>
    </location>
</feature>
<organism evidence="3 4">
    <name type="scientific">Streptomyces ipomoeae 91-03</name>
    <dbReference type="NCBI Taxonomy" id="698759"/>
    <lineage>
        <taxon>Bacteria</taxon>
        <taxon>Bacillati</taxon>
        <taxon>Actinomycetota</taxon>
        <taxon>Actinomycetes</taxon>
        <taxon>Kitasatosporales</taxon>
        <taxon>Streptomycetaceae</taxon>
        <taxon>Streptomyces</taxon>
    </lineage>
</organism>
<protein>
    <submittedName>
        <fullName evidence="3">Putative membrane protein</fullName>
    </submittedName>
</protein>
<dbReference type="AlphaFoldDB" id="L1L953"/>
<feature type="transmembrane region" description="Helical" evidence="2">
    <location>
        <begin position="32"/>
        <end position="53"/>
    </location>
</feature>
<feature type="transmembrane region" description="Helical" evidence="2">
    <location>
        <begin position="144"/>
        <end position="163"/>
    </location>
</feature>
<dbReference type="Proteomes" id="UP000010411">
    <property type="component" value="Unassembled WGS sequence"/>
</dbReference>
<keyword evidence="4" id="KW-1185">Reference proteome</keyword>
<dbReference type="EMBL" id="AEJC01000002">
    <property type="protein sequence ID" value="EKX69457.1"/>
    <property type="molecule type" value="Genomic_DNA"/>
</dbReference>
<proteinExistence type="predicted"/>
<reference evidence="3 4" key="1">
    <citation type="submission" date="2012-11" db="EMBL/GenBank/DDBJ databases">
        <authorList>
            <person name="Huguet-Tapia J.C."/>
            <person name="Durkin A.S."/>
            <person name="Pettis G.S."/>
            <person name="Badger J.H."/>
        </authorList>
    </citation>
    <scope>NUCLEOTIDE SEQUENCE [LARGE SCALE GENOMIC DNA]</scope>
    <source>
        <strain evidence="3 4">91-03</strain>
    </source>
</reference>
<keyword evidence="2" id="KW-0812">Transmembrane</keyword>
<feature type="transmembrane region" description="Helical" evidence="2">
    <location>
        <begin position="201"/>
        <end position="229"/>
    </location>
</feature>
<evidence type="ECO:0000256" key="2">
    <source>
        <dbReference type="SAM" id="Phobius"/>
    </source>
</evidence>
<comment type="caution">
    <text evidence="3">The sequence shown here is derived from an EMBL/GenBank/DDBJ whole genome shotgun (WGS) entry which is preliminary data.</text>
</comment>
<name>L1L953_9ACTN</name>
<sequence>MAVAISGIVTALMAVAIPRAVTTLMAVAIPRAVTTLMAVAIPGTVTTLMAVTIPRAVTTLMAVTIPRAVTTLMAVAIPRAVTTLMAVAIPRAVTTLMAVTIPRAVTTLMAVTIPGTVTTLPVTAVLLGSGTFPVTAALLSSGTLAVTAVLLGSGVVAVTAALLGSGTFPITAALLSSGTFPITAVPLGSGTLPVTAVPLGAVPLAITAVTVASAVTAAVAAGLLVGVGLGNLGGAGRSAHVLAADAGAGGHLGLRIRECRDAVQGQDSCRGCSHGHSPAQLLSQSRRLPLRRNGENPVLDPRKQPSGRPVPQAGIELGARATSRNAASKPVSTSPAGCLRVLRGGERGGSPASALPPLLAAVPGDGFPPPVIPPPLDRLAGPVMGPGEVPVPTVGASVDTVGDFLQQWLLDQPEPRLGFSAERRFTALRATRQDDRITHILSEIGSDSRSHAENDGIDTASEENIRQAGDILSDEHSSIFIRTAPRGD</sequence>
<feature type="transmembrane region" description="Helical" evidence="2">
    <location>
        <begin position="108"/>
        <end position="132"/>
    </location>
</feature>
<evidence type="ECO:0000313" key="4">
    <source>
        <dbReference type="Proteomes" id="UP000010411"/>
    </source>
</evidence>
<evidence type="ECO:0000256" key="1">
    <source>
        <dbReference type="SAM" id="MobiDB-lite"/>
    </source>
</evidence>